<organism evidence="5 6">
    <name type="scientific">Zeimonas arvi</name>
    <dbReference type="NCBI Taxonomy" id="2498847"/>
    <lineage>
        <taxon>Bacteria</taxon>
        <taxon>Pseudomonadati</taxon>
        <taxon>Pseudomonadota</taxon>
        <taxon>Betaproteobacteria</taxon>
        <taxon>Burkholderiales</taxon>
        <taxon>Burkholderiaceae</taxon>
        <taxon>Zeimonas</taxon>
    </lineage>
</organism>
<sequence>MQNAVEQSLEIDRRPLHEEVADRLRAMITEGLLAPGARLNERVLCERLRVSRTPLREAFKVLAAERLVELSPNRGASVVALSRSDVDQLFELMGALEGLAGKLAAERRTEGELAEIRALHFEMLAAHARRDLPAYYDLNRRIHVAISRCARNDMLAETYDSVNTRIQNLRFRSNFNQDKWNHAVREHQQMLEALETGNGSALRALLETHLRNKRDAVLEQWPAIDPAAT</sequence>
<dbReference type="PROSITE" id="PS50949">
    <property type="entry name" value="HTH_GNTR"/>
    <property type="match status" value="1"/>
</dbReference>
<dbReference type="RefSeq" id="WP_147702594.1">
    <property type="nucleotide sequence ID" value="NZ_VDUY01000001.1"/>
</dbReference>
<protein>
    <submittedName>
        <fullName evidence="5">GntR family transcriptional regulator</fullName>
    </submittedName>
</protein>
<comment type="caution">
    <text evidence="5">The sequence shown here is derived from an EMBL/GenBank/DDBJ whole genome shotgun (WGS) entry which is preliminary data.</text>
</comment>
<proteinExistence type="predicted"/>
<dbReference type="Proteomes" id="UP000321548">
    <property type="component" value="Unassembled WGS sequence"/>
</dbReference>
<gene>
    <name evidence="5" type="ORF">FHP08_01855</name>
</gene>
<evidence type="ECO:0000256" key="1">
    <source>
        <dbReference type="ARBA" id="ARBA00023015"/>
    </source>
</evidence>
<dbReference type="PANTHER" id="PTHR43537">
    <property type="entry name" value="TRANSCRIPTIONAL REGULATOR, GNTR FAMILY"/>
    <property type="match status" value="1"/>
</dbReference>
<keyword evidence="6" id="KW-1185">Reference proteome</keyword>
<name>A0A5C8P558_9BURK</name>
<dbReference type="GO" id="GO:0003677">
    <property type="term" value="F:DNA binding"/>
    <property type="evidence" value="ECO:0007669"/>
    <property type="project" value="UniProtKB-KW"/>
</dbReference>
<keyword evidence="3" id="KW-0804">Transcription</keyword>
<dbReference type="SMART" id="SM00895">
    <property type="entry name" value="FCD"/>
    <property type="match status" value="1"/>
</dbReference>
<keyword evidence="1" id="KW-0805">Transcription regulation</keyword>
<dbReference type="GO" id="GO:0003700">
    <property type="term" value="F:DNA-binding transcription factor activity"/>
    <property type="evidence" value="ECO:0007669"/>
    <property type="project" value="InterPro"/>
</dbReference>
<dbReference type="Pfam" id="PF00392">
    <property type="entry name" value="GntR"/>
    <property type="match status" value="1"/>
</dbReference>
<dbReference type="EMBL" id="VDUY01000001">
    <property type="protein sequence ID" value="TXL68453.1"/>
    <property type="molecule type" value="Genomic_DNA"/>
</dbReference>
<evidence type="ECO:0000256" key="2">
    <source>
        <dbReference type="ARBA" id="ARBA00023125"/>
    </source>
</evidence>
<dbReference type="SUPFAM" id="SSF48008">
    <property type="entry name" value="GntR ligand-binding domain-like"/>
    <property type="match status" value="1"/>
</dbReference>
<dbReference type="PANTHER" id="PTHR43537:SF50">
    <property type="entry name" value="TRANSCRIPTIONAL REGULATORY PROTEIN"/>
    <property type="match status" value="1"/>
</dbReference>
<dbReference type="InterPro" id="IPR000524">
    <property type="entry name" value="Tscrpt_reg_HTH_GntR"/>
</dbReference>
<dbReference type="SUPFAM" id="SSF46785">
    <property type="entry name" value="Winged helix' DNA-binding domain"/>
    <property type="match status" value="1"/>
</dbReference>
<dbReference type="Pfam" id="PF07729">
    <property type="entry name" value="FCD"/>
    <property type="match status" value="1"/>
</dbReference>
<reference evidence="5 6" key="1">
    <citation type="submission" date="2019-06" db="EMBL/GenBank/DDBJ databases">
        <title>Quisquiliibacterium sp. nov., isolated from a maize field.</title>
        <authorList>
            <person name="Lin S.-Y."/>
            <person name="Tsai C.-F."/>
            <person name="Young C.-C."/>
        </authorList>
    </citation>
    <scope>NUCLEOTIDE SEQUENCE [LARGE SCALE GENOMIC DNA]</scope>
    <source>
        <strain evidence="5 6">CC-CFT501</strain>
    </source>
</reference>
<keyword evidence="2" id="KW-0238">DNA-binding</keyword>
<evidence type="ECO:0000313" key="6">
    <source>
        <dbReference type="Proteomes" id="UP000321548"/>
    </source>
</evidence>
<dbReference type="InterPro" id="IPR008920">
    <property type="entry name" value="TF_FadR/GntR_C"/>
</dbReference>
<feature type="domain" description="HTH gntR-type" evidence="4">
    <location>
        <begin position="14"/>
        <end position="81"/>
    </location>
</feature>
<evidence type="ECO:0000256" key="3">
    <source>
        <dbReference type="ARBA" id="ARBA00023163"/>
    </source>
</evidence>
<dbReference type="InterPro" id="IPR011711">
    <property type="entry name" value="GntR_C"/>
</dbReference>
<dbReference type="SMART" id="SM00345">
    <property type="entry name" value="HTH_GNTR"/>
    <property type="match status" value="1"/>
</dbReference>
<evidence type="ECO:0000313" key="5">
    <source>
        <dbReference type="EMBL" id="TXL68453.1"/>
    </source>
</evidence>
<dbReference type="AlphaFoldDB" id="A0A5C8P558"/>
<evidence type="ECO:0000259" key="4">
    <source>
        <dbReference type="PROSITE" id="PS50949"/>
    </source>
</evidence>
<dbReference type="Gene3D" id="1.10.10.10">
    <property type="entry name" value="Winged helix-like DNA-binding domain superfamily/Winged helix DNA-binding domain"/>
    <property type="match status" value="1"/>
</dbReference>
<accession>A0A5C8P558</accession>
<dbReference type="Gene3D" id="1.20.120.530">
    <property type="entry name" value="GntR ligand-binding domain-like"/>
    <property type="match status" value="1"/>
</dbReference>
<dbReference type="CDD" id="cd07377">
    <property type="entry name" value="WHTH_GntR"/>
    <property type="match status" value="1"/>
</dbReference>
<dbReference type="InterPro" id="IPR036388">
    <property type="entry name" value="WH-like_DNA-bd_sf"/>
</dbReference>
<dbReference type="InterPro" id="IPR036390">
    <property type="entry name" value="WH_DNA-bd_sf"/>
</dbReference>
<dbReference type="OrthoDB" id="8680857at2"/>